<accession>A0A0N4ZPG5</accession>
<keyword evidence="8" id="KW-1185">Reference proteome</keyword>
<dbReference type="Pfam" id="PF00814">
    <property type="entry name" value="TsaD"/>
    <property type="match status" value="1"/>
</dbReference>
<dbReference type="InterPro" id="IPR043129">
    <property type="entry name" value="ATPase_NBD"/>
</dbReference>
<dbReference type="SUPFAM" id="SSF53067">
    <property type="entry name" value="Actin-like ATPase domain"/>
    <property type="match status" value="1"/>
</dbReference>
<evidence type="ECO:0000256" key="4">
    <source>
        <dbReference type="ARBA" id="ARBA00022723"/>
    </source>
</evidence>
<dbReference type="GO" id="GO:0008033">
    <property type="term" value="P:tRNA processing"/>
    <property type="evidence" value="ECO:0007669"/>
    <property type="project" value="UniProtKB-KW"/>
</dbReference>
<evidence type="ECO:0000256" key="1">
    <source>
        <dbReference type="ARBA" id="ARBA00012156"/>
    </source>
</evidence>
<dbReference type="InterPro" id="IPR000905">
    <property type="entry name" value="Gcp-like_dom"/>
</dbReference>
<dbReference type="InterPro" id="IPR017861">
    <property type="entry name" value="KAE1/TsaD"/>
</dbReference>
<feature type="domain" description="Gcp-like" evidence="7">
    <location>
        <begin position="41"/>
        <end position="339"/>
    </location>
</feature>
<evidence type="ECO:0000256" key="5">
    <source>
        <dbReference type="ARBA" id="ARBA00023315"/>
    </source>
</evidence>
<comment type="catalytic activity">
    <reaction evidence="6">
        <text>L-threonylcarbamoyladenylate + adenosine(37) in tRNA = N(6)-L-threonylcarbamoyladenosine(37) in tRNA + AMP + H(+)</text>
        <dbReference type="Rhea" id="RHEA:37059"/>
        <dbReference type="Rhea" id="RHEA-COMP:10162"/>
        <dbReference type="Rhea" id="RHEA-COMP:10163"/>
        <dbReference type="ChEBI" id="CHEBI:15378"/>
        <dbReference type="ChEBI" id="CHEBI:73682"/>
        <dbReference type="ChEBI" id="CHEBI:74411"/>
        <dbReference type="ChEBI" id="CHEBI:74418"/>
        <dbReference type="ChEBI" id="CHEBI:456215"/>
        <dbReference type="EC" id="2.3.1.234"/>
    </reaction>
</comment>
<reference evidence="9" key="1">
    <citation type="submission" date="2017-02" db="UniProtKB">
        <authorList>
            <consortium name="WormBaseParasite"/>
        </authorList>
    </citation>
    <scope>IDENTIFICATION</scope>
</reference>
<dbReference type="EC" id="2.3.1.234" evidence="1"/>
<name>A0A0N4ZPG5_PARTI</name>
<dbReference type="NCBIfam" id="TIGR00329">
    <property type="entry name" value="gcp_kae1"/>
    <property type="match status" value="1"/>
</dbReference>
<dbReference type="CDD" id="cd24134">
    <property type="entry name" value="ASKHA_NBD_OSGEPL1_QRI7_euk"/>
    <property type="match status" value="1"/>
</dbReference>
<keyword evidence="4" id="KW-0479">Metal-binding</keyword>
<dbReference type="PRINTS" id="PR00789">
    <property type="entry name" value="OSIALOPTASE"/>
</dbReference>
<keyword evidence="3" id="KW-0819">tRNA processing</keyword>
<keyword evidence="2" id="KW-0808">Transferase</keyword>
<evidence type="ECO:0000256" key="6">
    <source>
        <dbReference type="ARBA" id="ARBA00048117"/>
    </source>
</evidence>
<protein>
    <recommendedName>
        <fullName evidence="1">N(6)-L-threonylcarbamoyladenine synthase</fullName>
        <ecNumber evidence="1">2.3.1.234</ecNumber>
    </recommendedName>
</protein>
<dbReference type="STRING" id="131310.A0A0N4ZPG5"/>
<evidence type="ECO:0000313" key="9">
    <source>
        <dbReference type="WBParaSite" id="PTRK_0001042500.1"/>
    </source>
</evidence>
<proteinExistence type="predicted"/>
<dbReference type="WBParaSite" id="PTRK_0001042500.1">
    <property type="protein sequence ID" value="PTRK_0001042500.1"/>
    <property type="gene ID" value="PTRK_0001042500"/>
</dbReference>
<dbReference type="PANTHER" id="PTHR11735">
    <property type="entry name" value="TRNA N6-ADENOSINE THREONYLCARBAMOYLTRANSFERASE"/>
    <property type="match status" value="1"/>
</dbReference>
<organism evidence="8 9">
    <name type="scientific">Parastrongyloides trichosuri</name>
    <name type="common">Possum-specific nematode worm</name>
    <dbReference type="NCBI Taxonomy" id="131310"/>
    <lineage>
        <taxon>Eukaryota</taxon>
        <taxon>Metazoa</taxon>
        <taxon>Ecdysozoa</taxon>
        <taxon>Nematoda</taxon>
        <taxon>Chromadorea</taxon>
        <taxon>Rhabditida</taxon>
        <taxon>Tylenchina</taxon>
        <taxon>Panagrolaimomorpha</taxon>
        <taxon>Strongyloidoidea</taxon>
        <taxon>Strongyloididae</taxon>
        <taxon>Parastrongyloides</taxon>
    </lineage>
</organism>
<evidence type="ECO:0000259" key="7">
    <source>
        <dbReference type="Pfam" id="PF00814"/>
    </source>
</evidence>
<evidence type="ECO:0000256" key="3">
    <source>
        <dbReference type="ARBA" id="ARBA00022694"/>
    </source>
</evidence>
<dbReference type="PANTHER" id="PTHR11735:SF6">
    <property type="entry name" value="TRNA N6-ADENOSINE THREONYLCARBAMOYLTRANSFERASE, MITOCHONDRIAL"/>
    <property type="match status" value="1"/>
</dbReference>
<dbReference type="GO" id="GO:0061711">
    <property type="term" value="F:tRNA N(6)-L-threonylcarbamoyladenine synthase activity"/>
    <property type="evidence" value="ECO:0007669"/>
    <property type="project" value="UniProtKB-EC"/>
</dbReference>
<sequence>MLNFKNLINLSKYQLSTKVVLGIETSCDDTAVAIVDSNKNILASRNISKKDSQFILGGICPSVTSELHRNNISKAIEGCMGDSRLRFGDLDAIAVTSRPGIVLCLKVGANKAVDLARKYNLPLIPVHHMRAHSLSGGLDKNVTLKYPFVTLLISGGHSLIAIAHSPVNFELIGQSEGGSPGECLDKIGRAVGISSMVEYKNYHTGAIIEKLATEAKNEENFIKYSIKNPSTKHGNFNFYHIKASYLTLLNKININEIDLISFCASVQFTVASHICSKVHLILESLRKRNNEAHQLVVSGGVASNQFIRGCLAKVCKHHNFDMIIPPKELCTDNGEMIAWTGCEIMKYYEEMNNKDNDDIIYDVKDYLYVMDKEDIGKDSSKYWGPQKADKRIVQTSLLPFEDKLITKLVKKS</sequence>
<dbReference type="AlphaFoldDB" id="A0A0N4ZPG5"/>
<dbReference type="Gene3D" id="3.30.420.40">
    <property type="match status" value="2"/>
</dbReference>
<evidence type="ECO:0000256" key="2">
    <source>
        <dbReference type="ARBA" id="ARBA00022679"/>
    </source>
</evidence>
<dbReference type="GO" id="GO:0005739">
    <property type="term" value="C:mitochondrion"/>
    <property type="evidence" value="ECO:0007669"/>
    <property type="project" value="TreeGrafter"/>
</dbReference>
<dbReference type="Proteomes" id="UP000038045">
    <property type="component" value="Unplaced"/>
</dbReference>
<dbReference type="GO" id="GO:0046872">
    <property type="term" value="F:metal ion binding"/>
    <property type="evidence" value="ECO:0007669"/>
    <property type="project" value="UniProtKB-KW"/>
</dbReference>
<keyword evidence="5" id="KW-0012">Acyltransferase</keyword>
<evidence type="ECO:0000313" key="8">
    <source>
        <dbReference type="Proteomes" id="UP000038045"/>
    </source>
</evidence>